<dbReference type="InterPro" id="IPR036236">
    <property type="entry name" value="Znf_C2H2_sf"/>
</dbReference>
<keyword evidence="3" id="KW-1185">Reference proteome</keyword>
<gene>
    <name evidence="2" type="ORF">HID58_027407</name>
</gene>
<dbReference type="Pfam" id="PF01936">
    <property type="entry name" value="NYN"/>
    <property type="match status" value="2"/>
</dbReference>
<dbReference type="Proteomes" id="UP000824890">
    <property type="component" value="Unassembled WGS sequence"/>
</dbReference>
<dbReference type="EMBL" id="JAGKQM010000007">
    <property type="protein sequence ID" value="KAH0919747.1"/>
    <property type="molecule type" value="Genomic_DNA"/>
</dbReference>
<sequence>MNMIMYIAPLTPHDDPPLSTISAMRPKATHGHQQVRQHEFMSLQHSHRSVDQPLGLPWVRPCVKLDEGGKQTRGQGLERMSLDAAAKTGKIAVWWDMKECPVPEGIDAHRVRPSIEGGFKELGYSGPVSITAYGDQKQTPEYLLRALSSTGVAVVHVRSESTCAVMYEHMKNWREENPPPATMMIITNQMLDVFDWDLARLQQQRTGYHICLAYTIRQRAELMVDTRKEWLWEKLLLGTTTSTSAGELSTVFHCEYCSLDCQSLNCFKEHLSTKKHQLQEVVRPKPTELVSATKRWGKNYAATPEYATAKIHVWWDMFCCPIPDGYDARRVRPSLEGAFKELGYSGPVSITAFGDHTQTPKRHLQALSSTGIDVAHATLGVISPRIFEDLVEWRGRNTTPATMMIISDGVEELLAQLQQRIKFNLFWAYSCRPWTMSVVLTSAEWLWDSLLAATKRHVLRNCSASVVESTGMFYCKLCYTKRTLLDKFIKHLSSKKHLSEEGCITDRRRRAKKNRLFWLKASFFS</sequence>
<organism evidence="2 3">
    <name type="scientific">Brassica napus</name>
    <name type="common">Rape</name>
    <dbReference type="NCBI Taxonomy" id="3708"/>
    <lineage>
        <taxon>Eukaryota</taxon>
        <taxon>Viridiplantae</taxon>
        <taxon>Streptophyta</taxon>
        <taxon>Embryophyta</taxon>
        <taxon>Tracheophyta</taxon>
        <taxon>Spermatophyta</taxon>
        <taxon>Magnoliopsida</taxon>
        <taxon>eudicotyledons</taxon>
        <taxon>Gunneridae</taxon>
        <taxon>Pentapetalae</taxon>
        <taxon>rosids</taxon>
        <taxon>malvids</taxon>
        <taxon>Brassicales</taxon>
        <taxon>Brassicaceae</taxon>
        <taxon>Brassiceae</taxon>
        <taxon>Brassica</taxon>
    </lineage>
</organism>
<reference evidence="2 3" key="1">
    <citation type="submission" date="2021-05" db="EMBL/GenBank/DDBJ databases">
        <title>Genome Assembly of Synthetic Allotetraploid Brassica napus Reveals Homoeologous Exchanges between Subgenomes.</title>
        <authorList>
            <person name="Davis J.T."/>
        </authorList>
    </citation>
    <scope>NUCLEOTIDE SEQUENCE [LARGE SCALE GENOMIC DNA]</scope>
    <source>
        <strain evidence="3">cv. Da-Ae</strain>
        <tissue evidence="2">Seedling</tissue>
    </source>
</reference>
<dbReference type="PANTHER" id="PTHR14379:SF87">
    <property type="entry name" value="NYN DOMAIN-CONTAINING PROTEIN"/>
    <property type="match status" value="1"/>
</dbReference>
<dbReference type="InterPro" id="IPR021139">
    <property type="entry name" value="NYN"/>
</dbReference>
<accession>A0ABQ8CSD7</accession>
<evidence type="ECO:0000313" key="2">
    <source>
        <dbReference type="EMBL" id="KAH0919747.1"/>
    </source>
</evidence>
<evidence type="ECO:0000313" key="3">
    <source>
        <dbReference type="Proteomes" id="UP000824890"/>
    </source>
</evidence>
<name>A0ABQ8CSD7_BRANA</name>
<dbReference type="InterPro" id="IPR024768">
    <property type="entry name" value="Marf1"/>
</dbReference>
<dbReference type="CDD" id="cd10910">
    <property type="entry name" value="PIN_limkain_b1_N_like"/>
    <property type="match status" value="2"/>
</dbReference>
<dbReference type="PANTHER" id="PTHR14379">
    <property type="entry name" value="LIMKAIN B LKAP"/>
    <property type="match status" value="1"/>
</dbReference>
<feature type="domain" description="NYN" evidence="1">
    <location>
        <begin position="90"/>
        <end position="213"/>
    </location>
</feature>
<protein>
    <recommendedName>
        <fullName evidence="1">NYN domain-containing protein</fullName>
    </recommendedName>
</protein>
<evidence type="ECO:0000259" key="1">
    <source>
        <dbReference type="Pfam" id="PF01936"/>
    </source>
</evidence>
<proteinExistence type="predicted"/>
<feature type="domain" description="NYN" evidence="1">
    <location>
        <begin position="310"/>
        <end position="419"/>
    </location>
</feature>
<comment type="caution">
    <text evidence="2">The sequence shown here is derived from an EMBL/GenBank/DDBJ whole genome shotgun (WGS) entry which is preliminary data.</text>
</comment>
<dbReference type="SUPFAM" id="SSF57667">
    <property type="entry name" value="beta-beta-alpha zinc fingers"/>
    <property type="match status" value="1"/>
</dbReference>